<sequence>MLKLIKEKVYKGAEMKTYRKNTAAIILNAENEILLFQRADLPQIWGFPQGGIETGETPEQAVVRELEEEIGTQDFEIIGKYPELLRYDFPEGMTFPDWSYDGQEQQYFLIRLYATASINVKTGHPEFISYKAVPFADIDFSAFSFKADVYRKALTYFKKEFKEIK</sequence>
<comment type="cofactor">
    <cofactor evidence="1">
        <name>Mn(2+)</name>
        <dbReference type="ChEBI" id="CHEBI:29035"/>
    </cofactor>
</comment>
<evidence type="ECO:0000256" key="2">
    <source>
        <dbReference type="ARBA" id="ARBA00001946"/>
    </source>
</evidence>
<keyword evidence="3 4" id="KW-0378">Hydrolase</keyword>
<dbReference type="InterPro" id="IPR022927">
    <property type="entry name" value="RppH"/>
</dbReference>
<dbReference type="PROSITE" id="PS00893">
    <property type="entry name" value="NUDIX_BOX"/>
    <property type="match status" value="1"/>
</dbReference>
<reference evidence="6 7" key="1">
    <citation type="submission" date="2016-10" db="EMBL/GenBank/DDBJ databases">
        <authorList>
            <person name="de Groot N.N."/>
        </authorList>
    </citation>
    <scope>NUCLEOTIDE SEQUENCE [LARGE SCALE GENOMIC DNA]</scope>
    <source>
        <strain evidence="6 7">M79</strain>
    </source>
</reference>
<dbReference type="AlphaFoldDB" id="A0A1I4HWW1"/>
<dbReference type="CDD" id="cd03671">
    <property type="entry name" value="NUDIX_Ap4A_hydrolase_plant_like"/>
    <property type="match status" value="1"/>
</dbReference>
<dbReference type="InterPro" id="IPR015797">
    <property type="entry name" value="NUDIX_hydrolase-like_dom_sf"/>
</dbReference>
<dbReference type="SUPFAM" id="SSF55811">
    <property type="entry name" value="Nudix"/>
    <property type="match status" value="1"/>
</dbReference>
<evidence type="ECO:0000259" key="5">
    <source>
        <dbReference type="PROSITE" id="PS51462"/>
    </source>
</evidence>
<evidence type="ECO:0000256" key="4">
    <source>
        <dbReference type="RuleBase" id="RU003476"/>
    </source>
</evidence>
<proteinExistence type="inferred from homology"/>
<dbReference type="Pfam" id="PF00293">
    <property type="entry name" value="NUDIX"/>
    <property type="match status" value="1"/>
</dbReference>
<comment type="similarity">
    <text evidence="4">Belongs to the Nudix hydrolase family.</text>
</comment>
<dbReference type="PANTHER" id="PTHR43046">
    <property type="entry name" value="GDP-MANNOSE MANNOSYL HYDROLASE"/>
    <property type="match status" value="1"/>
</dbReference>
<dbReference type="PRINTS" id="PR00502">
    <property type="entry name" value="NUDIXFAMILY"/>
</dbReference>
<gene>
    <name evidence="6" type="ORF">SAMN05216438_11113</name>
</gene>
<evidence type="ECO:0000256" key="3">
    <source>
        <dbReference type="ARBA" id="ARBA00022801"/>
    </source>
</evidence>
<evidence type="ECO:0000313" key="7">
    <source>
        <dbReference type="Proteomes" id="UP000181969"/>
    </source>
</evidence>
<evidence type="ECO:0000256" key="1">
    <source>
        <dbReference type="ARBA" id="ARBA00001936"/>
    </source>
</evidence>
<dbReference type="NCBIfam" id="NF001936">
    <property type="entry name" value="PRK00714.1-3"/>
    <property type="match status" value="1"/>
</dbReference>
<dbReference type="InterPro" id="IPR020084">
    <property type="entry name" value="NUDIX_hydrolase_CS"/>
</dbReference>
<dbReference type="InterPro" id="IPR020476">
    <property type="entry name" value="Nudix_hydrolase"/>
</dbReference>
<dbReference type="EMBL" id="FOTJ01000011">
    <property type="protein sequence ID" value="SFL46217.1"/>
    <property type="molecule type" value="Genomic_DNA"/>
</dbReference>
<organism evidence="6 7">
    <name type="scientific">Lactococcus garvieae</name>
    <dbReference type="NCBI Taxonomy" id="1363"/>
    <lineage>
        <taxon>Bacteria</taxon>
        <taxon>Bacillati</taxon>
        <taxon>Bacillota</taxon>
        <taxon>Bacilli</taxon>
        <taxon>Lactobacillales</taxon>
        <taxon>Streptococcaceae</taxon>
        <taxon>Lactococcus</taxon>
    </lineage>
</organism>
<dbReference type="GO" id="GO:0016462">
    <property type="term" value="F:pyrophosphatase activity"/>
    <property type="evidence" value="ECO:0007669"/>
    <property type="project" value="UniProtKB-ARBA"/>
</dbReference>
<dbReference type="Proteomes" id="UP000181969">
    <property type="component" value="Unassembled WGS sequence"/>
</dbReference>
<feature type="domain" description="Nudix hydrolase" evidence="5">
    <location>
        <begin position="17"/>
        <end position="155"/>
    </location>
</feature>
<evidence type="ECO:0000313" key="6">
    <source>
        <dbReference type="EMBL" id="SFL46217.1"/>
    </source>
</evidence>
<dbReference type="PROSITE" id="PS51462">
    <property type="entry name" value="NUDIX"/>
    <property type="match status" value="1"/>
</dbReference>
<comment type="cofactor">
    <cofactor evidence="2">
        <name>Mg(2+)</name>
        <dbReference type="ChEBI" id="CHEBI:18420"/>
    </cofactor>
</comment>
<accession>A0A1I4HWW1</accession>
<dbReference type="PANTHER" id="PTHR43046:SF14">
    <property type="entry name" value="MUTT_NUDIX FAMILY PROTEIN"/>
    <property type="match status" value="1"/>
</dbReference>
<dbReference type="InterPro" id="IPR000086">
    <property type="entry name" value="NUDIX_hydrolase_dom"/>
</dbReference>
<protein>
    <submittedName>
        <fullName evidence="6">Putative (Di)nucleoside polyphosphate hydrolase</fullName>
    </submittedName>
</protein>
<name>A0A1I4HWW1_9LACT</name>
<dbReference type="Gene3D" id="3.90.79.10">
    <property type="entry name" value="Nucleoside Triphosphate Pyrophosphohydrolase"/>
    <property type="match status" value="1"/>
</dbReference>